<protein>
    <submittedName>
        <fullName evidence="1">Uncharacterized protein</fullName>
    </submittedName>
</protein>
<name>A0ABQ5EHA2_9ASTR</name>
<reference evidence="1" key="2">
    <citation type="submission" date="2022-01" db="EMBL/GenBank/DDBJ databases">
        <authorList>
            <person name="Yamashiro T."/>
            <person name="Shiraishi A."/>
            <person name="Satake H."/>
            <person name="Nakayama K."/>
        </authorList>
    </citation>
    <scope>NUCLEOTIDE SEQUENCE</scope>
</reference>
<keyword evidence="2" id="KW-1185">Reference proteome</keyword>
<proteinExistence type="predicted"/>
<reference evidence="1" key="1">
    <citation type="journal article" date="2022" name="Int. J. Mol. Sci.">
        <title>Draft Genome of Tanacetum Coccineum: Genomic Comparison of Closely Related Tanacetum-Family Plants.</title>
        <authorList>
            <person name="Yamashiro T."/>
            <person name="Shiraishi A."/>
            <person name="Nakayama K."/>
            <person name="Satake H."/>
        </authorList>
    </citation>
    <scope>NUCLEOTIDE SEQUENCE</scope>
</reference>
<evidence type="ECO:0000313" key="1">
    <source>
        <dbReference type="EMBL" id="GJT50304.1"/>
    </source>
</evidence>
<sequence>MVEIGGRGGSMVKIGGRGGSIAEMGEGLLAKHLMESNDCLGGGGFVVVGGRSSSVSKSVLGEVGGVENKSSVGSKLMASGEECLDGWVGSGGGEVKGGGVVFGTQRERRGFGNLPLVLGSMRPRPSLRRLKDSRLRGLVRISATLSSEETFSMEIFPY</sequence>
<comment type="caution">
    <text evidence="1">The sequence shown here is derived from an EMBL/GenBank/DDBJ whole genome shotgun (WGS) entry which is preliminary data.</text>
</comment>
<organism evidence="1 2">
    <name type="scientific">Tanacetum coccineum</name>
    <dbReference type="NCBI Taxonomy" id="301880"/>
    <lineage>
        <taxon>Eukaryota</taxon>
        <taxon>Viridiplantae</taxon>
        <taxon>Streptophyta</taxon>
        <taxon>Embryophyta</taxon>
        <taxon>Tracheophyta</taxon>
        <taxon>Spermatophyta</taxon>
        <taxon>Magnoliopsida</taxon>
        <taxon>eudicotyledons</taxon>
        <taxon>Gunneridae</taxon>
        <taxon>Pentapetalae</taxon>
        <taxon>asterids</taxon>
        <taxon>campanulids</taxon>
        <taxon>Asterales</taxon>
        <taxon>Asteraceae</taxon>
        <taxon>Asteroideae</taxon>
        <taxon>Anthemideae</taxon>
        <taxon>Anthemidinae</taxon>
        <taxon>Tanacetum</taxon>
    </lineage>
</organism>
<evidence type="ECO:0000313" key="2">
    <source>
        <dbReference type="Proteomes" id="UP001151760"/>
    </source>
</evidence>
<dbReference type="Proteomes" id="UP001151760">
    <property type="component" value="Unassembled WGS sequence"/>
</dbReference>
<accession>A0ABQ5EHA2</accession>
<gene>
    <name evidence="1" type="ORF">Tco_0976461</name>
</gene>
<dbReference type="EMBL" id="BQNB010016309">
    <property type="protein sequence ID" value="GJT50304.1"/>
    <property type="molecule type" value="Genomic_DNA"/>
</dbReference>